<comment type="caution">
    <text evidence="3">The sequence shown here is derived from an EMBL/GenBank/DDBJ whole genome shotgun (WGS) entry which is preliminary data.</text>
</comment>
<dbReference type="EMBL" id="CATQJA010002610">
    <property type="protein sequence ID" value="CAJ0572962.1"/>
    <property type="molecule type" value="Genomic_DNA"/>
</dbReference>
<gene>
    <name evidence="3" type="ORF">MSPICULIGERA_LOCUS11334</name>
</gene>
<dbReference type="SUPFAM" id="SSF53098">
    <property type="entry name" value="Ribonuclease H-like"/>
    <property type="match status" value="1"/>
</dbReference>
<accession>A0AA36CPL9</accession>
<evidence type="ECO:0000313" key="4">
    <source>
        <dbReference type="Proteomes" id="UP001177023"/>
    </source>
</evidence>
<sequence length="424" mass="47945">MGAPSDSSEDNSGDDDEETSLLSPTPTGWDKQTISRLLEAKSTTLIMTQAPLEALFWGQFQPSRRPTREPTAAERQIICDAVIDYFLASGRPYAAVDDDDFRELIAKVAAASGHLDQEMVAKRLMRRKSLLRHLTIKFDQLFHKIETRVSDEIRRGNGSILIDGVDLHGDKFLGIMFAYPAEQNGRLAPKLLPVGFEAVSGETATQTDELTCYLEAKVNQIPDIGSYWLDHRQDFPRLSHLAKRMLCALSNEAAVERYFSLNRDIDLVTRSLPEAHDGKLEELCFNFGIRRFTDALSAWTADGIFSTPGHYYKLREPRRPAHYLSFQGDFSPGKTKAAIAWYENGRRTLRDIKGLTYQFYPDDDVTPKDVGPLIKHWLRKNFCPEGYEPAIFPGRQPYRKMKGATGEGNRTFPDTNFLELEPGT</sequence>
<name>A0AA36CPL9_9BILA</name>
<dbReference type="PANTHER" id="PTHR37432:SF1">
    <property type="entry name" value="HAT C-TERMINAL DIMERISATION DOMAIN-CONTAINING PROTEIN-RELATED"/>
    <property type="match status" value="1"/>
</dbReference>
<evidence type="ECO:0000313" key="3">
    <source>
        <dbReference type="EMBL" id="CAJ0572962.1"/>
    </source>
</evidence>
<dbReference type="InterPro" id="IPR012337">
    <property type="entry name" value="RNaseH-like_sf"/>
</dbReference>
<protein>
    <recommendedName>
        <fullName evidence="2">HAT C-terminal dimerisation domain-containing protein</fullName>
    </recommendedName>
</protein>
<dbReference type="GO" id="GO:0046983">
    <property type="term" value="F:protein dimerization activity"/>
    <property type="evidence" value="ECO:0007669"/>
    <property type="project" value="InterPro"/>
</dbReference>
<reference evidence="3" key="1">
    <citation type="submission" date="2023-06" db="EMBL/GenBank/DDBJ databases">
        <authorList>
            <person name="Delattre M."/>
        </authorList>
    </citation>
    <scope>NUCLEOTIDE SEQUENCE</scope>
    <source>
        <strain evidence="3">AF72</strain>
    </source>
</reference>
<organism evidence="3 4">
    <name type="scientific">Mesorhabditis spiculigera</name>
    <dbReference type="NCBI Taxonomy" id="96644"/>
    <lineage>
        <taxon>Eukaryota</taxon>
        <taxon>Metazoa</taxon>
        <taxon>Ecdysozoa</taxon>
        <taxon>Nematoda</taxon>
        <taxon>Chromadorea</taxon>
        <taxon>Rhabditida</taxon>
        <taxon>Rhabditina</taxon>
        <taxon>Rhabditomorpha</taxon>
        <taxon>Rhabditoidea</taxon>
        <taxon>Rhabditidae</taxon>
        <taxon>Mesorhabditinae</taxon>
        <taxon>Mesorhabditis</taxon>
    </lineage>
</organism>
<dbReference type="Pfam" id="PF05699">
    <property type="entry name" value="Dimer_Tnp_hAT"/>
    <property type="match status" value="1"/>
</dbReference>
<dbReference type="AlphaFoldDB" id="A0AA36CPL9"/>
<feature type="non-terminal residue" evidence="3">
    <location>
        <position position="424"/>
    </location>
</feature>
<keyword evidence="4" id="KW-1185">Reference proteome</keyword>
<dbReference type="PANTHER" id="PTHR37432">
    <property type="entry name" value="PROTEIN CBG21304"/>
    <property type="match status" value="1"/>
</dbReference>
<feature type="domain" description="HAT C-terminal dimerisation" evidence="2">
    <location>
        <begin position="209"/>
        <end position="269"/>
    </location>
</feature>
<proteinExistence type="predicted"/>
<evidence type="ECO:0000259" key="2">
    <source>
        <dbReference type="Pfam" id="PF05699"/>
    </source>
</evidence>
<evidence type="ECO:0000256" key="1">
    <source>
        <dbReference type="SAM" id="MobiDB-lite"/>
    </source>
</evidence>
<dbReference type="InterPro" id="IPR008906">
    <property type="entry name" value="HATC_C_dom"/>
</dbReference>
<feature type="region of interest" description="Disordered" evidence="1">
    <location>
        <begin position="1"/>
        <end position="28"/>
    </location>
</feature>
<dbReference type="Proteomes" id="UP001177023">
    <property type="component" value="Unassembled WGS sequence"/>
</dbReference>
<feature type="compositionally biased region" description="Acidic residues" evidence="1">
    <location>
        <begin position="7"/>
        <end position="19"/>
    </location>
</feature>